<dbReference type="GO" id="GO:0051170">
    <property type="term" value="P:import into nucleus"/>
    <property type="evidence" value="ECO:0007669"/>
    <property type="project" value="TreeGrafter"/>
</dbReference>
<dbReference type="RefSeq" id="WP_078811333.1">
    <property type="nucleotide sequence ID" value="NZ_FUYE01000001.1"/>
</dbReference>
<dbReference type="SUPFAM" id="SSF51735">
    <property type="entry name" value="NAD(P)-binding Rossmann-fold domains"/>
    <property type="match status" value="1"/>
</dbReference>
<evidence type="ECO:0000313" key="2">
    <source>
        <dbReference type="EMBL" id="SKA75925.1"/>
    </source>
</evidence>
<dbReference type="EMBL" id="FUYE01000001">
    <property type="protein sequence ID" value="SKA75925.1"/>
    <property type="molecule type" value="Genomic_DNA"/>
</dbReference>
<dbReference type="PANTHER" id="PTHR14097">
    <property type="entry name" value="OXIDOREDUCTASE HTATIP2"/>
    <property type="match status" value="1"/>
</dbReference>
<sequence length="212" mass="23464">MKALIIGATGATGKDLVEVLLKDPHYTEVVAFVRRPSGRAHPKYSEVITDFEKLENVASLIRGDVWFSCLGTTRKTAGSKAKHWHIDYDLPAKFAEIARRNGVVRAVLLSAYGASSTSRVFYSKLKGTLDDHIAALGFEPCIIFRPGFLIRENTDRPSELMIAKALKILNGLGLLKKFRPLPTSTLAEKLAKAPQVFTYGTHIIELDDVFHV</sequence>
<organism evidence="2 3">
    <name type="scientific">Prosthecobacter debontii</name>
    <dbReference type="NCBI Taxonomy" id="48467"/>
    <lineage>
        <taxon>Bacteria</taxon>
        <taxon>Pseudomonadati</taxon>
        <taxon>Verrucomicrobiota</taxon>
        <taxon>Verrucomicrobiia</taxon>
        <taxon>Verrucomicrobiales</taxon>
        <taxon>Verrucomicrobiaceae</taxon>
        <taxon>Prosthecobacter</taxon>
    </lineage>
</organism>
<reference evidence="3" key="1">
    <citation type="submission" date="2017-02" db="EMBL/GenBank/DDBJ databases">
        <authorList>
            <person name="Varghese N."/>
            <person name="Submissions S."/>
        </authorList>
    </citation>
    <scope>NUCLEOTIDE SEQUENCE [LARGE SCALE GENOMIC DNA]</scope>
    <source>
        <strain evidence="3">ATCC 700200</strain>
    </source>
</reference>
<dbReference type="OrthoDB" id="9798632at2"/>
<dbReference type="InterPro" id="IPR016040">
    <property type="entry name" value="NAD(P)-bd_dom"/>
</dbReference>
<dbReference type="STRING" id="48467.SAMN02745166_00091"/>
<gene>
    <name evidence="2" type="ORF">SAMN02745166_00091</name>
</gene>
<dbReference type="AlphaFoldDB" id="A0A1T4WGA0"/>
<dbReference type="SMART" id="SM00859">
    <property type="entry name" value="Semialdhyde_dh"/>
    <property type="match status" value="1"/>
</dbReference>
<name>A0A1T4WGA0_9BACT</name>
<dbReference type="GO" id="GO:0005737">
    <property type="term" value="C:cytoplasm"/>
    <property type="evidence" value="ECO:0007669"/>
    <property type="project" value="TreeGrafter"/>
</dbReference>
<proteinExistence type="predicted"/>
<feature type="domain" description="Semialdehyde dehydrogenase NAD-binding" evidence="1">
    <location>
        <begin position="2"/>
        <end position="100"/>
    </location>
</feature>
<dbReference type="Pfam" id="PF13460">
    <property type="entry name" value="NAD_binding_10"/>
    <property type="match status" value="1"/>
</dbReference>
<accession>A0A1T4WGA0</accession>
<dbReference type="InterPro" id="IPR000534">
    <property type="entry name" value="Semialdehyde_DH_NAD-bd"/>
</dbReference>
<dbReference type="Gene3D" id="3.40.50.720">
    <property type="entry name" value="NAD(P)-binding Rossmann-like Domain"/>
    <property type="match status" value="1"/>
</dbReference>
<dbReference type="Proteomes" id="UP000190774">
    <property type="component" value="Unassembled WGS sequence"/>
</dbReference>
<dbReference type="GO" id="GO:0016620">
    <property type="term" value="F:oxidoreductase activity, acting on the aldehyde or oxo group of donors, NAD or NADP as acceptor"/>
    <property type="evidence" value="ECO:0007669"/>
    <property type="project" value="InterPro"/>
</dbReference>
<evidence type="ECO:0000259" key="1">
    <source>
        <dbReference type="SMART" id="SM00859"/>
    </source>
</evidence>
<evidence type="ECO:0000313" key="3">
    <source>
        <dbReference type="Proteomes" id="UP000190774"/>
    </source>
</evidence>
<dbReference type="GO" id="GO:0051287">
    <property type="term" value="F:NAD binding"/>
    <property type="evidence" value="ECO:0007669"/>
    <property type="project" value="InterPro"/>
</dbReference>
<dbReference type="PANTHER" id="PTHR14097:SF7">
    <property type="entry name" value="OXIDOREDUCTASE HTATIP2"/>
    <property type="match status" value="1"/>
</dbReference>
<protein>
    <submittedName>
        <fullName evidence="2">NAD(P)H-binding</fullName>
    </submittedName>
</protein>
<dbReference type="InterPro" id="IPR036291">
    <property type="entry name" value="NAD(P)-bd_dom_sf"/>
</dbReference>
<keyword evidence="3" id="KW-1185">Reference proteome</keyword>